<evidence type="ECO:0000259" key="1">
    <source>
        <dbReference type="Pfam" id="PF13518"/>
    </source>
</evidence>
<evidence type="ECO:0000313" key="3">
    <source>
        <dbReference type="Proteomes" id="UP000050384"/>
    </source>
</evidence>
<sequence>MDNLSTPTQEDLAELHHDLRTLTEYATVEEYEAEILGNDVVNVVAFPARHQHPKKAEVLMMLAQGTSQSEIERLTGVQRKTVRKWRDVAQAA</sequence>
<dbReference type="Pfam" id="PF13518">
    <property type="entry name" value="HTH_28"/>
    <property type="match status" value="1"/>
</dbReference>
<protein>
    <recommendedName>
        <fullName evidence="1">Insertion element IS150 protein InsJ-like helix-turn-helix domain-containing protein</fullName>
    </recommendedName>
</protein>
<dbReference type="RefSeq" id="WP_183143388.1">
    <property type="nucleotide sequence ID" value="NZ_LJRI01001132.1"/>
</dbReference>
<name>A0A0Q0BDW8_PSESX</name>
<dbReference type="EMBL" id="LJRI01001132">
    <property type="protein sequence ID" value="KPY73082.1"/>
    <property type="molecule type" value="Genomic_DNA"/>
</dbReference>
<reference evidence="2 3" key="1">
    <citation type="submission" date="2015-09" db="EMBL/GenBank/DDBJ databases">
        <title>Genome announcement of multiple Pseudomonas syringae strains.</title>
        <authorList>
            <person name="Thakur S."/>
            <person name="Wang P.W."/>
            <person name="Gong Y."/>
            <person name="Weir B.S."/>
            <person name="Guttman D.S."/>
        </authorList>
    </citation>
    <scope>NUCLEOTIDE SEQUENCE [LARGE SCALE GENOMIC DNA]</scope>
    <source>
        <strain evidence="2 3">ICMP16929</strain>
    </source>
</reference>
<dbReference type="AlphaFoldDB" id="A0A0Q0BDW8"/>
<dbReference type="Proteomes" id="UP000050384">
    <property type="component" value="Unassembled WGS sequence"/>
</dbReference>
<dbReference type="InterPro" id="IPR055247">
    <property type="entry name" value="InsJ-like_HTH"/>
</dbReference>
<organism evidence="2 3">
    <name type="scientific">Pseudomonas syringae pv. spinaceae</name>
    <dbReference type="NCBI Taxonomy" id="264459"/>
    <lineage>
        <taxon>Bacteria</taxon>
        <taxon>Pseudomonadati</taxon>
        <taxon>Pseudomonadota</taxon>
        <taxon>Gammaproteobacteria</taxon>
        <taxon>Pseudomonadales</taxon>
        <taxon>Pseudomonadaceae</taxon>
        <taxon>Pseudomonas</taxon>
        <taxon>Pseudomonas syringae</taxon>
    </lineage>
</organism>
<feature type="domain" description="Insertion element IS150 protein InsJ-like helix-turn-helix" evidence="1">
    <location>
        <begin position="54"/>
        <end position="87"/>
    </location>
</feature>
<comment type="caution">
    <text evidence="2">The sequence shown here is derived from an EMBL/GenBank/DDBJ whole genome shotgun (WGS) entry which is preliminary data.</text>
</comment>
<proteinExistence type="predicted"/>
<accession>A0A0Q0BDW8</accession>
<evidence type="ECO:0000313" key="2">
    <source>
        <dbReference type="EMBL" id="KPY73082.1"/>
    </source>
</evidence>
<dbReference type="PATRIC" id="fig|264459.3.peg.2101"/>
<gene>
    <name evidence="2" type="ORF">ALO94_01154</name>
</gene>